<feature type="transmembrane region" description="Helical" evidence="13">
    <location>
        <begin position="274"/>
        <end position="292"/>
    </location>
</feature>
<evidence type="ECO:0000256" key="11">
    <source>
        <dbReference type="RuleBase" id="RU004423"/>
    </source>
</evidence>
<protein>
    <recommendedName>
        <fullName evidence="12">Taste receptor type 2</fullName>
    </recommendedName>
</protein>
<sequence>MGFFFVYISFLAYALVNVPVSIITILMNVFFVYCMFSSEKGQANNVKPPLNVLLWSLIGCSLLHNIFNLLFVLYELVYPPVWLYIISGATILFAIRTSFTACLGLQVCYFLQIVPVRWPCFIWMKKHIKLFMYVLLFLDRLYFLSQYVIRVFLEIRRVVMSFNSSSVYDNTTSQSADFGYYMFIADFWLKFCYFFICLGIMLTSGITTVVYLWKHMKRMKENTSSLSALCKRQQMRVTIMGIIQTVLFFFASGWLMTEEFIFCYIGGFDVGSRLASTVMALYSFGTTLLLGIGQSKFRLLAKDIGKKTRKPKS</sequence>
<evidence type="ECO:0000256" key="13">
    <source>
        <dbReference type="SAM" id="Phobius"/>
    </source>
</evidence>
<comment type="similarity">
    <text evidence="2 11">Belongs to the G-protein coupled receptor T2R family.</text>
</comment>
<feature type="transmembrane region" description="Helical" evidence="13">
    <location>
        <begin position="130"/>
        <end position="153"/>
    </location>
</feature>
<keyword evidence="8 12" id="KW-0472">Membrane</keyword>
<comment type="subcellular location">
    <subcellularLocation>
        <location evidence="1 12">Membrane</location>
        <topology evidence="1 12">Multi-pass membrane protein</topology>
    </subcellularLocation>
</comment>
<evidence type="ECO:0000256" key="5">
    <source>
        <dbReference type="ARBA" id="ARBA00022692"/>
    </source>
</evidence>
<dbReference type="InterPro" id="IPR007960">
    <property type="entry name" value="TAS2R"/>
</dbReference>
<evidence type="ECO:0000256" key="12">
    <source>
        <dbReference type="RuleBase" id="RU004424"/>
    </source>
</evidence>
<dbReference type="PANTHER" id="PTHR11394">
    <property type="entry name" value="TASTE RECEPTOR TYPE 2"/>
    <property type="match status" value="1"/>
</dbReference>
<evidence type="ECO:0000313" key="14">
    <source>
        <dbReference type="EMBL" id="BAF69113.1"/>
    </source>
</evidence>
<evidence type="ECO:0000256" key="2">
    <source>
        <dbReference type="ARBA" id="ARBA00007376"/>
    </source>
</evidence>
<evidence type="ECO:0000256" key="7">
    <source>
        <dbReference type="ARBA" id="ARBA00023040"/>
    </source>
</evidence>
<dbReference type="Gene3D" id="1.20.1070.10">
    <property type="entry name" value="Rhodopsin 7-helix transmembrane proteins"/>
    <property type="match status" value="1"/>
</dbReference>
<dbReference type="ZFIN" id="ZDB-GENE-070917-6">
    <property type="gene designation" value="tas2r201.2"/>
</dbReference>
<evidence type="ECO:0000313" key="15">
    <source>
        <dbReference type="ZFIN" id="ZDB-GENE-070917-6"/>
    </source>
</evidence>
<name>A6P6V3_DANRE</name>
<feature type="transmembrane region" description="Helical" evidence="13">
    <location>
        <begin position="234"/>
        <end position="254"/>
    </location>
</feature>
<feature type="transmembrane region" description="Helical" evidence="13">
    <location>
        <begin position="52"/>
        <end position="76"/>
    </location>
</feature>
<dbReference type="HOGENOM" id="CLU_879857_0_0_1"/>
<keyword evidence="4 12" id="KW-0716">Sensory transduction</keyword>
<dbReference type="GO" id="GO:0033038">
    <property type="term" value="F:bitter taste receptor activity"/>
    <property type="evidence" value="ECO:0007669"/>
    <property type="project" value="InterPro"/>
</dbReference>
<keyword evidence="10 12" id="KW-0807">Transducer</keyword>
<dbReference type="AlphaFoldDB" id="A6P6V3"/>
<gene>
    <name evidence="15" type="primary">tas2r201.2</name>
    <name evidence="14" type="synonym">tas2r2b</name>
</gene>
<keyword evidence="6 13" id="KW-1133">Transmembrane helix</keyword>
<evidence type="ECO:0000256" key="4">
    <source>
        <dbReference type="ARBA" id="ARBA00022606"/>
    </source>
</evidence>
<evidence type="ECO:0000256" key="8">
    <source>
        <dbReference type="ARBA" id="ARBA00023136"/>
    </source>
</evidence>
<evidence type="ECO:0000256" key="6">
    <source>
        <dbReference type="ARBA" id="ARBA00022989"/>
    </source>
</evidence>
<keyword evidence="5 12" id="KW-0812">Transmembrane</keyword>
<dbReference type="PANTHER" id="PTHR11394:SF47">
    <property type="entry name" value="TASTE RECEPTOR TYPE 2 MEMBER 40"/>
    <property type="match status" value="1"/>
</dbReference>
<dbReference type="Pfam" id="PF05296">
    <property type="entry name" value="TAS2R"/>
    <property type="match status" value="1"/>
</dbReference>
<accession>A6P6V3</accession>
<proteinExistence type="inferred from homology"/>
<keyword evidence="3 12" id="KW-0919">Taste</keyword>
<feature type="transmembrane region" description="Helical" evidence="13">
    <location>
        <begin position="6"/>
        <end position="31"/>
    </location>
</feature>
<dbReference type="OrthoDB" id="8724017at2759"/>
<evidence type="ECO:0000256" key="3">
    <source>
        <dbReference type="ARBA" id="ARBA00022480"/>
    </source>
</evidence>
<feature type="transmembrane region" description="Helical" evidence="13">
    <location>
        <begin position="187"/>
        <end position="213"/>
    </location>
</feature>
<keyword evidence="7 12" id="KW-0297">G-protein coupled receptor</keyword>
<dbReference type="EMBL" id="AB290685">
    <property type="protein sequence ID" value="BAF69113.1"/>
    <property type="molecule type" value="Genomic_DNA"/>
</dbReference>
<dbReference type="GO" id="GO:0004930">
    <property type="term" value="F:G protein-coupled receptor activity"/>
    <property type="evidence" value="ECO:0007669"/>
    <property type="project" value="UniProtKB-KW"/>
</dbReference>
<evidence type="ECO:0000256" key="1">
    <source>
        <dbReference type="ARBA" id="ARBA00004141"/>
    </source>
</evidence>
<evidence type="ECO:0000256" key="9">
    <source>
        <dbReference type="ARBA" id="ARBA00023170"/>
    </source>
</evidence>
<dbReference type="PhylomeDB" id="A6P6V3"/>
<evidence type="ECO:0000256" key="10">
    <source>
        <dbReference type="ARBA" id="ARBA00023224"/>
    </source>
</evidence>
<keyword evidence="9 12" id="KW-0675">Receptor</keyword>
<dbReference type="GO" id="GO:0016020">
    <property type="term" value="C:membrane"/>
    <property type="evidence" value="ECO:0007669"/>
    <property type="project" value="UniProtKB-SubCell"/>
</dbReference>
<dbReference type="SUPFAM" id="SSF81321">
    <property type="entry name" value="Family A G protein-coupled receptor-like"/>
    <property type="match status" value="1"/>
</dbReference>
<feature type="transmembrane region" description="Helical" evidence="13">
    <location>
        <begin position="82"/>
        <end position="109"/>
    </location>
</feature>
<organism evidence="14">
    <name type="scientific">Danio rerio</name>
    <name type="common">Zebrafish</name>
    <name type="synonym">Brachydanio rerio</name>
    <dbReference type="NCBI Taxonomy" id="7955"/>
    <lineage>
        <taxon>Eukaryota</taxon>
        <taxon>Metazoa</taxon>
        <taxon>Chordata</taxon>
        <taxon>Craniata</taxon>
        <taxon>Vertebrata</taxon>
        <taxon>Euteleostomi</taxon>
        <taxon>Actinopterygii</taxon>
        <taxon>Neopterygii</taxon>
        <taxon>Teleostei</taxon>
        <taxon>Ostariophysi</taxon>
        <taxon>Cypriniformes</taxon>
        <taxon>Danionidae</taxon>
        <taxon>Danioninae</taxon>
        <taxon>Danio</taxon>
    </lineage>
</organism>
<dbReference type="AGR" id="ZFIN:ZDB-GENE-070917-6"/>
<reference evidence="14" key="1">
    <citation type="submission" date="2007-01" db="EMBL/GenBank/DDBJ databases">
        <title>Characterization of ligands for fish taste receptors conserved mechanism of receiving attractive and aversive tastants in vertebrates.</title>
        <authorList>
            <person name="Oike H."/>
            <person name="Nagai T."/>
            <person name="Furuyama A."/>
            <person name="Okada S."/>
            <person name="Aihra Y."/>
            <person name="Ishimaru Y."/>
            <person name="Marui T."/>
            <person name="Misaka T."/>
            <person name="Abe K."/>
        </authorList>
    </citation>
    <scope>NUCLEOTIDE SEQUENCE</scope>
</reference>